<organism evidence="2 3">
    <name type="scientific">Gaiella occulta</name>
    <dbReference type="NCBI Taxonomy" id="1002870"/>
    <lineage>
        <taxon>Bacteria</taxon>
        <taxon>Bacillati</taxon>
        <taxon>Actinomycetota</taxon>
        <taxon>Thermoleophilia</taxon>
        <taxon>Gaiellales</taxon>
        <taxon>Gaiellaceae</taxon>
        <taxon>Gaiella</taxon>
    </lineage>
</organism>
<dbReference type="SUPFAM" id="SSF48557">
    <property type="entry name" value="L-aspartase-like"/>
    <property type="match status" value="1"/>
</dbReference>
<protein>
    <submittedName>
        <fullName evidence="2">Histidine ammonia-lyase</fullName>
    </submittedName>
</protein>
<dbReference type="Gene3D" id="1.20.200.10">
    <property type="entry name" value="Fumarase/aspartase (Central domain)"/>
    <property type="match status" value="1"/>
</dbReference>
<dbReference type="GO" id="GO:0016841">
    <property type="term" value="F:ammonia-lyase activity"/>
    <property type="evidence" value="ECO:0007669"/>
    <property type="project" value="UniProtKB-ARBA"/>
</dbReference>
<keyword evidence="3" id="KW-1185">Reference proteome</keyword>
<gene>
    <name evidence="2" type="ORF">Gocc_1487</name>
</gene>
<reference evidence="2 3" key="1">
    <citation type="submission" date="2018-07" db="EMBL/GenBank/DDBJ databases">
        <title>High-quality-draft genome sequence of Gaiella occulta.</title>
        <authorList>
            <person name="Severino R."/>
            <person name="Froufe H.J.C."/>
            <person name="Rainey F.A."/>
            <person name="Barroso C."/>
            <person name="Albuquerque L."/>
            <person name="Lobo-Da-Cunha A."/>
            <person name="Da Costa M.S."/>
            <person name="Egas C."/>
        </authorList>
    </citation>
    <scope>NUCLEOTIDE SEQUENCE [LARGE SCALE GENOMIC DNA]</scope>
    <source>
        <strain evidence="2 3">F2-233</strain>
    </source>
</reference>
<dbReference type="RefSeq" id="WP_114795919.1">
    <property type="nucleotide sequence ID" value="NZ_QQZY01000003.1"/>
</dbReference>
<name>A0A7M2YYQ4_9ACTN</name>
<evidence type="ECO:0000313" key="3">
    <source>
        <dbReference type="Proteomes" id="UP000254134"/>
    </source>
</evidence>
<proteinExistence type="predicted"/>
<dbReference type="Pfam" id="PF00221">
    <property type="entry name" value="Lyase_aromatic"/>
    <property type="match status" value="2"/>
</dbReference>
<reference evidence="3" key="2">
    <citation type="journal article" date="2019" name="MicrobiologyOpen">
        <title>High-quality draft genome sequence of Gaiella occulta isolated from a 150 meter deep mineral water borehole and comparison with the genome sequences of other deep-branching lineages of the phylum Actinobacteria.</title>
        <authorList>
            <person name="Severino R."/>
            <person name="Froufe H.J.C."/>
            <person name="Barroso C."/>
            <person name="Albuquerque L."/>
            <person name="Lobo-da-Cunha A."/>
            <person name="da Costa M.S."/>
            <person name="Egas C."/>
        </authorList>
    </citation>
    <scope>NUCLEOTIDE SEQUENCE [LARGE SCALE GENOMIC DNA]</scope>
    <source>
        <strain evidence="3">F2-233</strain>
    </source>
</reference>
<dbReference type="PANTHER" id="PTHR10362">
    <property type="entry name" value="HISTIDINE AMMONIA-LYASE"/>
    <property type="match status" value="1"/>
</dbReference>
<sequence length="468" mass="48343">MTAVTLTGHALGLDDVVRVARGGARVDLDPAAIDRMRAARAVAERAVCDGRAAYGVTTGVGVRKAFAVEASGHDRLLVRQHLIAQGPEAPRDVVRATALRLANALAAGTTTARPELALLVVEALNADRLPRVRLLGSVGQADLAAMADLAEGLLGDTPLSQGEAIALINQNAFSTGSGALALYDALSLVDALDLAGALDFEALAANRDALHPAVAEVRPYPGLRVSLERVGALLEGSGAKARNLQDPLSFRTLPQVNGAARDALAFVRAQLEIELNAAQSNPLVLVAQERVISVGNFEIQPLATALDLARLALAPALSTAAERAVKLLQAPLTGLTEGLGARSGLAESALSELGIAVQAFASEARLLAQPVSFELVSTTQAEGIEDRATMAPLASRRLAEMVELGARVVAVELLLAAQACDLRGHRLGAGSARLHARVRSLVPFVGEGDALPDLEPLAALVRSGGLDG</sequence>
<keyword evidence="1 2" id="KW-0456">Lyase</keyword>
<dbReference type="InterPro" id="IPR001106">
    <property type="entry name" value="Aromatic_Lyase"/>
</dbReference>
<dbReference type="OrthoDB" id="7285062at2"/>
<dbReference type="InterPro" id="IPR008948">
    <property type="entry name" value="L-Aspartase-like"/>
</dbReference>
<dbReference type="Proteomes" id="UP000254134">
    <property type="component" value="Unassembled WGS sequence"/>
</dbReference>
<accession>A0A7M2YYQ4</accession>
<evidence type="ECO:0000256" key="1">
    <source>
        <dbReference type="ARBA" id="ARBA00023239"/>
    </source>
</evidence>
<dbReference type="AlphaFoldDB" id="A0A7M2YYQ4"/>
<comment type="caution">
    <text evidence="2">The sequence shown here is derived from an EMBL/GenBank/DDBJ whole genome shotgun (WGS) entry which is preliminary data.</text>
</comment>
<dbReference type="EMBL" id="QQZY01000003">
    <property type="protein sequence ID" value="RDI74598.1"/>
    <property type="molecule type" value="Genomic_DNA"/>
</dbReference>
<evidence type="ECO:0000313" key="2">
    <source>
        <dbReference type="EMBL" id="RDI74598.1"/>
    </source>
</evidence>